<sequence>MKIQLNLLKGCSKIMKLRRNRINDIKLREETVLETWGCVQGELLRSDLLVYQIQHHTALYYIAYARQVASTSQLFLSIQSLHPSMKRSLSQAVLSPLFLKLPAFCRYLENFPLCPKPSFFSARCAVFPTSFAEVLYIMSAYCLIKFTSSRLSLLVCR</sequence>
<dbReference type="AlphaFoldDB" id="A0A8J8P3L6"/>
<evidence type="ECO:0000313" key="1">
    <source>
        <dbReference type="EMBL" id="TNV85194.1"/>
    </source>
</evidence>
<dbReference type="EMBL" id="RRYP01002049">
    <property type="protein sequence ID" value="TNV85194.1"/>
    <property type="molecule type" value="Genomic_DNA"/>
</dbReference>
<gene>
    <name evidence="1" type="ORF">FGO68_gene14974</name>
</gene>
<organism evidence="1 2">
    <name type="scientific">Halteria grandinella</name>
    <dbReference type="NCBI Taxonomy" id="5974"/>
    <lineage>
        <taxon>Eukaryota</taxon>
        <taxon>Sar</taxon>
        <taxon>Alveolata</taxon>
        <taxon>Ciliophora</taxon>
        <taxon>Intramacronucleata</taxon>
        <taxon>Spirotrichea</taxon>
        <taxon>Stichotrichia</taxon>
        <taxon>Sporadotrichida</taxon>
        <taxon>Halteriidae</taxon>
        <taxon>Halteria</taxon>
    </lineage>
</organism>
<protein>
    <submittedName>
        <fullName evidence="1">Uncharacterized protein</fullName>
    </submittedName>
</protein>
<dbReference type="Proteomes" id="UP000785679">
    <property type="component" value="Unassembled WGS sequence"/>
</dbReference>
<comment type="caution">
    <text evidence="1">The sequence shown here is derived from an EMBL/GenBank/DDBJ whole genome shotgun (WGS) entry which is preliminary data.</text>
</comment>
<accession>A0A8J8P3L6</accession>
<keyword evidence="2" id="KW-1185">Reference proteome</keyword>
<name>A0A8J8P3L6_HALGN</name>
<evidence type="ECO:0000313" key="2">
    <source>
        <dbReference type="Proteomes" id="UP000785679"/>
    </source>
</evidence>
<proteinExistence type="predicted"/>
<reference evidence="1" key="1">
    <citation type="submission" date="2019-06" db="EMBL/GenBank/DDBJ databases">
        <authorList>
            <person name="Zheng W."/>
        </authorList>
    </citation>
    <scope>NUCLEOTIDE SEQUENCE</scope>
    <source>
        <strain evidence="1">QDHG01</strain>
    </source>
</reference>